<dbReference type="AlphaFoldDB" id="A0AAQ3MKJ9"/>
<organism evidence="2 3">
    <name type="scientific">Vigna mungo</name>
    <name type="common">Black gram</name>
    <name type="synonym">Phaseolus mungo</name>
    <dbReference type="NCBI Taxonomy" id="3915"/>
    <lineage>
        <taxon>Eukaryota</taxon>
        <taxon>Viridiplantae</taxon>
        <taxon>Streptophyta</taxon>
        <taxon>Embryophyta</taxon>
        <taxon>Tracheophyta</taxon>
        <taxon>Spermatophyta</taxon>
        <taxon>Magnoliopsida</taxon>
        <taxon>eudicotyledons</taxon>
        <taxon>Gunneridae</taxon>
        <taxon>Pentapetalae</taxon>
        <taxon>rosids</taxon>
        <taxon>fabids</taxon>
        <taxon>Fabales</taxon>
        <taxon>Fabaceae</taxon>
        <taxon>Papilionoideae</taxon>
        <taxon>50 kb inversion clade</taxon>
        <taxon>NPAAA clade</taxon>
        <taxon>indigoferoid/millettioid clade</taxon>
        <taxon>Phaseoleae</taxon>
        <taxon>Vigna</taxon>
    </lineage>
</organism>
<feature type="region of interest" description="Disordered" evidence="1">
    <location>
        <begin position="1"/>
        <end position="22"/>
    </location>
</feature>
<sequence length="485" mass="54437">MQNLEPQVRPGPKNQIIAESGPDPREITLKQSCEAWHQFWMPRLRASVARASGPTPGRPVVISDSLRVSSLLGAFLAPFELHLLGFSLLLPVLLQSLSKQEEFYQNHMANNGVSTRYHEVTFNVFKDEKTIQVKKASPKDAEEDTSVTNLSKQAVKSVKKKKKIVKGRLFIKIHYRDRSSRFKKCQDGGQEVVGDKLGKLEQKGRIDHRTTLNALLRGRSARTLQTSARFCIGCSFVVSGWSECVRMTLRAPFLALSAGERSFAYFLDMASSSGSKRIKTMATNMEKEEKGKNKHFQTVQNRRLLMERKVGLIPTMAPQFERELGRRKSKTDFYTGSTNNAYIQCPSNLGSKCTIMEFIEAPRKNINLLSNPKPNIAAHKTIIAARIPSPAICTHVEQSSTCHQHSSQDAKPMTTRFTGCQAYHSTVPRLPSLQSNAAVFTGCQAFKIKTEAPSLMRSWLLNLNLSQERSPPSSWRILRASKTEK</sequence>
<name>A0AAQ3MKJ9_VIGMU</name>
<evidence type="ECO:0000313" key="2">
    <source>
        <dbReference type="EMBL" id="WVY92069.1"/>
    </source>
</evidence>
<accession>A0AAQ3MKJ9</accession>
<reference evidence="2 3" key="1">
    <citation type="journal article" date="2023" name="Life. Sci Alliance">
        <title>Evolutionary insights into 3D genome organization and epigenetic landscape of Vigna mungo.</title>
        <authorList>
            <person name="Junaid A."/>
            <person name="Singh B."/>
            <person name="Bhatia S."/>
        </authorList>
    </citation>
    <scope>NUCLEOTIDE SEQUENCE [LARGE SCALE GENOMIC DNA]</scope>
    <source>
        <strain evidence="2">Urdbean</strain>
    </source>
</reference>
<protein>
    <submittedName>
        <fullName evidence="2">Uncharacterized protein</fullName>
    </submittedName>
</protein>
<evidence type="ECO:0000256" key="1">
    <source>
        <dbReference type="SAM" id="MobiDB-lite"/>
    </source>
</evidence>
<evidence type="ECO:0000313" key="3">
    <source>
        <dbReference type="Proteomes" id="UP001374535"/>
    </source>
</evidence>
<dbReference type="EMBL" id="CP144690">
    <property type="protein sequence ID" value="WVY92069.1"/>
    <property type="molecule type" value="Genomic_DNA"/>
</dbReference>
<dbReference type="Proteomes" id="UP001374535">
    <property type="component" value="Chromosome 11"/>
</dbReference>
<gene>
    <name evidence="2" type="ORF">V8G54_037583</name>
</gene>
<keyword evidence="3" id="KW-1185">Reference proteome</keyword>
<proteinExistence type="predicted"/>